<evidence type="ECO:0000313" key="2">
    <source>
        <dbReference type="Proteomes" id="UP000799754"/>
    </source>
</evidence>
<accession>A0ACB6RY58</accession>
<reference evidence="1" key="1">
    <citation type="journal article" date="2020" name="Stud. Mycol.">
        <title>101 Dothideomycetes genomes: a test case for predicting lifestyles and emergence of pathogens.</title>
        <authorList>
            <person name="Haridas S."/>
            <person name="Albert R."/>
            <person name="Binder M."/>
            <person name="Bloem J."/>
            <person name="Labutti K."/>
            <person name="Salamov A."/>
            <person name="Andreopoulos B."/>
            <person name="Baker S."/>
            <person name="Barry K."/>
            <person name="Bills G."/>
            <person name="Bluhm B."/>
            <person name="Cannon C."/>
            <person name="Castanera R."/>
            <person name="Culley D."/>
            <person name="Daum C."/>
            <person name="Ezra D."/>
            <person name="Gonzalez J."/>
            <person name="Henrissat B."/>
            <person name="Kuo A."/>
            <person name="Liang C."/>
            <person name="Lipzen A."/>
            <person name="Lutzoni F."/>
            <person name="Magnuson J."/>
            <person name="Mondo S."/>
            <person name="Nolan M."/>
            <person name="Ohm R."/>
            <person name="Pangilinan J."/>
            <person name="Park H.-J."/>
            <person name="Ramirez L."/>
            <person name="Alfaro M."/>
            <person name="Sun H."/>
            <person name="Tritt A."/>
            <person name="Yoshinaga Y."/>
            <person name="Zwiers L.-H."/>
            <person name="Turgeon B."/>
            <person name="Goodwin S."/>
            <person name="Spatafora J."/>
            <person name="Crous P."/>
            <person name="Grigoriev I."/>
        </authorList>
    </citation>
    <scope>NUCLEOTIDE SEQUENCE</scope>
    <source>
        <strain evidence="1">CBS 525.71</strain>
    </source>
</reference>
<keyword evidence="2" id="KW-1185">Reference proteome</keyword>
<sequence>FPVDFNQVYHSNVRLNASWLGYRVRHKAQLAGRRETAAIWLYGYWLCRKCHESMTNSDALRIDGTAHIVTHLRNKHQIDPKTGLVLDGKPPPEDPWAAARTAGSSTFTAHTP</sequence>
<organism evidence="1 2">
    <name type="scientific">Macroventuria anomochaeta</name>
    <dbReference type="NCBI Taxonomy" id="301207"/>
    <lineage>
        <taxon>Eukaryota</taxon>
        <taxon>Fungi</taxon>
        <taxon>Dikarya</taxon>
        <taxon>Ascomycota</taxon>
        <taxon>Pezizomycotina</taxon>
        <taxon>Dothideomycetes</taxon>
        <taxon>Pleosporomycetidae</taxon>
        <taxon>Pleosporales</taxon>
        <taxon>Pleosporineae</taxon>
        <taxon>Didymellaceae</taxon>
        <taxon>Macroventuria</taxon>
    </lineage>
</organism>
<proteinExistence type="predicted"/>
<comment type="caution">
    <text evidence="1">The sequence shown here is derived from an EMBL/GenBank/DDBJ whole genome shotgun (WGS) entry which is preliminary data.</text>
</comment>
<protein>
    <submittedName>
        <fullName evidence="1">Uncharacterized protein</fullName>
    </submittedName>
</protein>
<dbReference type="EMBL" id="MU006722">
    <property type="protein sequence ID" value="KAF2626078.1"/>
    <property type="molecule type" value="Genomic_DNA"/>
</dbReference>
<evidence type="ECO:0000313" key="1">
    <source>
        <dbReference type="EMBL" id="KAF2626078.1"/>
    </source>
</evidence>
<feature type="non-terminal residue" evidence="1">
    <location>
        <position position="112"/>
    </location>
</feature>
<name>A0ACB6RY58_9PLEO</name>
<dbReference type="Proteomes" id="UP000799754">
    <property type="component" value="Unassembled WGS sequence"/>
</dbReference>
<gene>
    <name evidence="1" type="ORF">BU25DRAFT_298001</name>
</gene>
<feature type="non-terminal residue" evidence="1">
    <location>
        <position position="1"/>
    </location>
</feature>